<dbReference type="Proteomes" id="UP000000322">
    <property type="component" value="Chromosome"/>
</dbReference>
<protein>
    <submittedName>
        <fullName evidence="7">Flagellar biogenesis protein</fullName>
    </submittedName>
</protein>
<dbReference type="EMBL" id="CP001819">
    <property type="protein sequence ID" value="ACZ23004.1"/>
    <property type="molecule type" value="Genomic_DNA"/>
</dbReference>
<accession>D1BCL7</accession>
<evidence type="ECO:0000256" key="2">
    <source>
        <dbReference type="ARBA" id="ARBA00022475"/>
    </source>
</evidence>
<evidence type="ECO:0000313" key="8">
    <source>
        <dbReference type="Proteomes" id="UP000000322"/>
    </source>
</evidence>
<comment type="subcellular location">
    <subcellularLocation>
        <location evidence="1">Cell membrane</location>
    </subcellularLocation>
</comment>
<keyword evidence="7" id="KW-0966">Cell projection</keyword>
<keyword evidence="4 6" id="KW-1133">Transmembrane helix</keyword>
<sequence>MDTAVLALRTVLALVVVIGLVVVLGRVLDDRASGRSQDGFVARLVAPLRALVPGASRRPAAPRRRRPAAVIGLVGRQALGPKASVAVVDVGAQRLVLGVSEAGVTLLTTMDAPVPEPEPEELPATVSLTKAPQQVSATPAAATPSPAFDEVFAGIVGASETTGASTTTDAAATTTAPAATVDPALVPGRSAVDGSILSPATWRQAVSAVQTRARR</sequence>
<dbReference type="eggNOG" id="COG3190">
    <property type="taxonomic scope" value="Bacteria"/>
</dbReference>
<keyword evidence="5 6" id="KW-0472">Membrane</keyword>
<evidence type="ECO:0000256" key="3">
    <source>
        <dbReference type="ARBA" id="ARBA00022692"/>
    </source>
</evidence>
<dbReference type="STRING" id="446469.Sked_31070"/>
<evidence type="ECO:0000313" key="7">
    <source>
        <dbReference type="EMBL" id="ACZ23004.1"/>
    </source>
</evidence>
<evidence type="ECO:0000256" key="5">
    <source>
        <dbReference type="ARBA" id="ARBA00023136"/>
    </source>
</evidence>
<reference evidence="7 8" key="1">
    <citation type="journal article" date="2009" name="Stand. Genomic Sci.">
        <title>Complete genome sequence of Sanguibacter keddieii type strain (ST-74).</title>
        <authorList>
            <person name="Ivanova N."/>
            <person name="Sikorski J."/>
            <person name="Sims D."/>
            <person name="Brettin T."/>
            <person name="Detter J.C."/>
            <person name="Han C."/>
            <person name="Lapidus A."/>
            <person name="Copeland A."/>
            <person name="Glavina Del Rio T."/>
            <person name="Nolan M."/>
            <person name="Chen F."/>
            <person name="Lucas S."/>
            <person name="Tice H."/>
            <person name="Cheng J.F."/>
            <person name="Bruce D."/>
            <person name="Goodwin L."/>
            <person name="Pitluck S."/>
            <person name="Pati A."/>
            <person name="Mavromatis K."/>
            <person name="Chen A."/>
            <person name="Palaniappan K."/>
            <person name="D'haeseleer P."/>
            <person name="Chain P."/>
            <person name="Bristow J."/>
            <person name="Eisen J.A."/>
            <person name="Markowitz V."/>
            <person name="Hugenholtz P."/>
            <person name="Goker M."/>
            <person name="Pukall R."/>
            <person name="Klenk H.P."/>
            <person name="Kyrpides N.C."/>
        </authorList>
    </citation>
    <scope>NUCLEOTIDE SEQUENCE [LARGE SCALE GENOMIC DNA]</scope>
    <source>
        <strain evidence="8">ATCC 51767 / DSM 10542 / NCFB 3025 / ST-74</strain>
    </source>
</reference>
<dbReference type="RefSeq" id="WP_012868072.1">
    <property type="nucleotide sequence ID" value="NC_013521.1"/>
</dbReference>
<dbReference type="AlphaFoldDB" id="D1BCL7"/>
<feature type="transmembrane region" description="Helical" evidence="6">
    <location>
        <begin position="6"/>
        <end position="28"/>
    </location>
</feature>
<keyword evidence="8" id="KW-1185">Reference proteome</keyword>
<dbReference type="KEGG" id="ske:Sked_31070"/>
<gene>
    <name evidence="7" type="ordered locus">Sked_31070</name>
</gene>
<keyword evidence="7" id="KW-0282">Flagellum</keyword>
<dbReference type="Pfam" id="PF04347">
    <property type="entry name" value="FliO"/>
    <property type="match status" value="1"/>
</dbReference>
<evidence type="ECO:0000256" key="4">
    <source>
        <dbReference type="ARBA" id="ARBA00022989"/>
    </source>
</evidence>
<keyword evidence="2" id="KW-1003">Cell membrane</keyword>
<proteinExistence type="predicted"/>
<dbReference type="OrthoDB" id="5191841at2"/>
<name>D1BCL7_SANKS</name>
<dbReference type="InterPro" id="IPR022781">
    <property type="entry name" value="Flagellar_biosynth_FliO"/>
</dbReference>
<keyword evidence="3 6" id="KW-0812">Transmembrane</keyword>
<dbReference type="GO" id="GO:0044781">
    <property type="term" value="P:bacterial-type flagellum organization"/>
    <property type="evidence" value="ECO:0007669"/>
    <property type="project" value="InterPro"/>
</dbReference>
<evidence type="ECO:0000256" key="6">
    <source>
        <dbReference type="SAM" id="Phobius"/>
    </source>
</evidence>
<dbReference type="GO" id="GO:0016020">
    <property type="term" value="C:membrane"/>
    <property type="evidence" value="ECO:0007669"/>
    <property type="project" value="InterPro"/>
</dbReference>
<evidence type="ECO:0000256" key="1">
    <source>
        <dbReference type="ARBA" id="ARBA00004236"/>
    </source>
</evidence>
<keyword evidence="7" id="KW-0969">Cilium</keyword>
<organism evidence="7 8">
    <name type="scientific">Sanguibacter keddieii (strain ATCC 51767 / DSM 10542 / NCFB 3025 / ST-74)</name>
    <dbReference type="NCBI Taxonomy" id="446469"/>
    <lineage>
        <taxon>Bacteria</taxon>
        <taxon>Bacillati</taxon>
        <taxon>Actinomycetota</taxon>
        <taxon>Actinomycetes</taxon>
        <taxon>Micrococcales</taxon>
        <taxon>Sanguibacteraceae</taxon>
        <taxon>Sanguibacter</taxon>
    </lineage>
</organism>
<dbReference type="HOGENOM" id="CLU_1282469_0_0_11"/>